<reference evidence="9 10" key="1">
    <citation type="submission" date="2016-11" db="EMBL/GenBank/DDBJ databases">
        <authorList>
            <person name="Jaros S."/>
            <person name="Januszkiewicz K."/>
            <person name="Wedrychowicz H."/>
        </authorList>
    </citation>
    <scope>NUCLEOTIDE SEQUENCE [LARGE SCALE GENOMIC DNA]</scope>
    <source>
        <strain evidence="9 10">DSM 10068</strain>
    </source>
</reference>
<dbReference type="InterPro" id="IPR020550">
    <property type="entry name" value="Inositol_monophosphatase_CS"/>
</dbReference>
<dbReference type="PANTHER" id="PTHR20854">
    <property type="entry name" value="INOSITOL MONOPHOSPHATASE"/>
    <property type="match status" value="1"/>
</dbReference>
<dbReference type="InterPro" id="IPR020583">
    <property type="entry name" value="Inositol_monoP_metal-BS"/>
</dbReference>
<dbReference type="AlphaFoldDB" id="A0A1M5VNZ4"/>
<dbReference type="PANTHER" id="PTHR20854:SF4">
    <property type="entry name" value="INOSITOL-1-MONOPHOSPHATASE-RELATED"/>
    <property type="match status" value="1"/>
</dbReference>
<keyword evidence="5 8" id="KW-0378">Hydrolase</keyword>
<gene>
    <name evidence="9" type="ORF">SAMN02745823_00934</name>
</gene>
<proteinExistence type="inferred from homology"/>
<evidence type="ECO:0000256" key="4">
    <source>
        <dbReference type="ARBA" id="ARBA00022723"/>
    </source>
</evidence>
<evidence type="ECO:0000256" key="8">
    <source>
        <dbReference type="RuleBase" id="RU364068"/>
    </source>
</evidence>
<evidence type="ECO:0000313" key="9">
    <source>
        <dbReference type="EMBL" id="SHH76898.1"/>
    </source>
</evidence>
<dbReference type="Pfam" id="PF00459">
    <property type="entry name" value="Inositol_P"/>
    <property type="match status" value="1"/>
</dbReference>
<dbReference type="Gene3D" id="3.40.190.80">
    <property type="match status" value="1"/>
</dbReference>
<evidence type="ECO:0000256" key="5">
    <source>
        <dbReference type="ARBA" id="ARBA00022801"/>
    </source>
</evidence>
<dbReference type="GO" id="GO:0007165">
    <property type="term" value="P:signal transduction"/>
    <property type="evidence" value="ECO:0007669"/>
    <property type="project" value="TreeGrafter"/>
</dbReference>
<sequence length="262" mass="29126">MEQILQEMLRIARLAGAKVKELRDKGALTEDLKDGVELVTNADLMSNDIIKHEVAKLFPAHVFLSEEDAVRSYTLDKPTWIIDPIDGTVNFANGHFMAAVSIAYAENYEVRAAVVYNPFLDEMFYASEDSGAFLNGRPIRVKDVSALKSCLVATGFPYVKLKEDVRALFGRMERLLPNIGDFRRLGSAALDICWVACGRLQCYYEGHLNAWDVAAARLIAKEAGASIGYFKEPTDELPDTIRSENLIVSSPGVYEELKSLLV</sequence>
<dbReference type="GO" id="GO:0046872">
    <property type="term" value="F:metal ion binding"/>
    <property type="evidence" value="ECO:0007669"/>
    <property type="project" value="UniProtKB-KW"/>
</dbReference>
<dbReference type="InterPro" id="IPR000760">
    <property type="entry name" value="Inositol_monophosphatase-like"/>
</dbReference>
<dbReference type="GO" id="GO:0006020">
    <property type="term" value="P:inositol metabolic process"/>
    <property type="evidence" value="ECO:0007669"/>
    <property type="project" value="TreeGrafter"/>
</dbReference>
<dbReference type="CDD" id="cd01639">
    <property type="entry name" value="IMPase"/>
    <property type="match status" value="1"/>
</dbReference>
<feature type="binding site" evidence="7">
    <location>
        <position position="85"/>
    </location>
    <ligand>
        <name>Mg(2+)</name>
        <dbReference type="ChEBI" id="CHEBI:18420"/>
        <label>1</label>
        <note>catalytic</note>
    </ligand>
</feature>
<dbReference type="InterPro" id="IPR033942">
    <property type="entry name" value="IMPase"/>
</dbReference>
<evidence type="ECO:0000256" key="1">
    <source>
        <dbReference type="ARBA" id="ARBA00001033"/>
    </source>
</evidence>
<dbReference type="STRING" id="1123282.SAMN02745823_00934"/>
<evidence type="ECO:0000313" key="10">
    <source>
        <dbReference type="Proteomes" id="UP000183995"/>
    </source>
</evidence>
<protein>
    <recommendedName>
        <fullName evidence="8">Inositol-1-monophosphatase</fullName>
        <ecNumber evidence="8">3.1.3.25</ecNumber>
    </recommendedName>
</protein>
<keyword evidence="6 7" id="KW-0460">Magnesium</keyword>
<feature type="binding site" evidence="7">
    <location>
        <position position="66"/>
    </location>
    <ligand>
        <name>Mg(2+)</name>
        <dbReference type="ChEBI" id="CHEBI:18420"/>
        <label>1</label>
        <note>catalytic</note>
    </ligand>
</feature>
<dbReference type="EC" id="3.1.3.25" evidence="8"/>
<organism evidence="9 10">
    <name type="scientific">Sporobacter termitidis DSM 10068</name>
    <dbReference type="NCBI Taxonomy" id="1123282"/>
    <lineage>
        <taxon>Bacteria</taxon>
        <taxon>Bacillati</taxon>
        <taxon>Bacillota</taxon>
        <taxon>Clostridia</taxon>
        <taxon>Eubacteriales</taxon>
        <taxon>Oscillospiraceae</taxon>
        <taxon>Sporobacter</taxon>
    </lineage>
</organism>
<feature type="binding site" evidence="7">
    <location>
        <position position="212"/>
    </location>
    <ligand>
        <name>Mg(2+)</name>
        <dbReference type="ChEBI" id="CHEBI:18420"/>
        <label>1</label>
        <note>catalytic</note>
    </ligand>
</feature>
<comment type="cofactor">
    <cofactor evidence="2 7 8">
        <name>Mg(2+)</name>
        <dbReference type="ChEBI" id="CHEBI:18420"/>
    </cofactor>
</comment>
<feature type="binding site" evidence="7">
    <location>
        <position position="86"/>
    </location>
    <ligand>
        <name>Mg(2+)</name>
        <dbReference type="ChEBI" id="CHEBI:18420"/>
        <label>1</label>
        <note>catalytic</note>
    </ligand>
</feature>
<feature type="binding site" evidence="7">
    <location>
        <position position="83"/>
    </location>
    <ligand>
        <name>Mg(2+)</name>
        <dbReference type="ChEBI" id="CHEBI:18420"/>
        <label>1</label>
        <note>catalytic</note>
    </ligand>
</feature>
<keyword evidence="4 7" id="KW-0479">Metal-binding</keyword>
<evidence type="ECO:0000256" key="3">
    <source>
        <dbReference type="ARBA" id="ARBA00009759"/>
    </source>
</evidence>
<name>A0A1M5VNZ4_9FIRM</name>
<evidence type="ECO:0000256" key="7">
    <source>
        <dbReference type="PIRSR" id="PIRSR600760-2"/>
    </source>
</evidence>
<accession>A0A1M5VNZ4</accession>
<dbReference type="GO" id="GO:0046854">
    <property type="term" value="P:phosphatidylinositol phosphate biosynthetic process"/>
    <property type="evidence" value="ECO:0007669"/>
    <property type="project" value="InterPro"/>
</dbReference>
<dbReference type="Gene3D" id="3.30.540.10">
    <property type="entry name" value="Fructose-1,6-Bisphosphatase, subunit A, domain 1"/>
    <property type="match status" value="1"/>
</dbReference>
<evidence type="ECO:0000256" key="2">
    <source>
        <dbReference type="ARBA" id="ARBA00001946"/>
    </source>
</evidence>
<evidence type="ECO:0000256" key="6">
    <source>
        <dbReference type="ARBA" id="ARBA00022842"/>
    </source>
</evidence>
<dbReference type="GO" id="GO:0008934">
    <property type="term" value="F:inositol monophosphate 1-phosphatase activity"/>
    <property type="evidence" value="ECO:0007669"/>
    <property type="project" value="InterPro"/>
</dbReference>
<comment type="catalytic activity">
    <reaction evidence="1 8">
        <text>a myo-inositol phosphate + H2O = myo-inositol + phosphate</text>
        <dbReference type="Rhea" id="RHEA:24056"/>
        <dbReference type="ChEBI" id="CHEBI:15377"/>
        <dbReference type="ChEBI" id="CHEBI:17268"/>
        <dbReference type="ChEBI" id="CHEBI:43474"/>
        <dbReference type="ChEBI" id="CHEBI:84139"/>
        <dbReference type="EC" id="3.1.3.25"/>
    </reaction>
</comment>
<keyword evidence="10" id="KW-1185">Reference proteome</keyword>
<dbReference type="PROSITE" id="PS00629">
    <property type="entry name" value="IMP_1"/>
    <property type="match status" value="1"/>
</dbReference>
<dbReference type="EMBL" id="FQXV01000002">
    <property type="protein sequence ID" value="SHH76898.1"/>
    <property type="molecule type" value="Genomic_DNA"/>
</dbReference>
<comment type="similarity">
    <text evidence="3 8">Belongs to the inositol monophosphatase superfamily.</text>
</comment>
<dbReference type="PROSITE" id="PS00630">
    <property type="entry name" value="IMP_2"/>
    <property type="match status" value="1"/>
</dbReference>
<dbReference type="PRINTS" id="PR00377">
    <property type="entry name" value="IMPHPHTASES"/>
</dbReference>
<dbReference type="Proteomes" id="UP000183995">
    <property type="component" value="Unassembled WGS sequence"/>
</dbReference>
<dbReference type="SUPFAM" id="SSF56655">
    <property type="entry name" value="Carbohydrate phosphatase"/>
    <property type="match status" value="1"/>
</dbReference>